<dbReference type="AlphaFoldDB" id="A0A5B9QN50"/>
<dbReference type="Proteomes" id="UP000325286">
    <property type="component" value="Chromosome"/>
</dbReference>
<evidence type="ECO:0000313" key="2">
    <source>
        <dbReference type="Proteomes" id="UP000325286"/>
    </source>
</evidence>
<gene>
    <name evidence="1" type="ORF">UC8_24400</name>
</gene>
<accession>A0A5B9QN50</accession>
<evidence type="ECO:0000313" key="1">
    <source>
        <dbReference type="EMBL" id="QEG40428.1"/>
    </source>
</evidence>
<dbReference type="RefSeq" id="WP_068130930.1">
    <property type="nucleotide sequence ID" value="NZ_CP042914.1"/>
</dbReference>
<name>A0A5B9QN50_9BACT</name>
<reference evidence="1 2" key="1">
    <citation type="submission" date="2019-08" db="EMBL/GenBank/DDBJ databases">
        <title>Deep-cultivation of Planctomycetes and their phenomic and genomic characterization uncovers novel biology.</title>
        <authorList>
            <person name="Wiegand S."/>
            <person name="Jogler M."/>
            <person name="Boedeker C."/>
            <person name="Pinto D."/>
            <person name="Vollmers J."/>
            <person name="Rivas-Marin E."/>
            <person name="Kohn T."/>
            <person name="Peeters S.H."/>
            <person name="Heuer A."/>
            <person name="Rast P."/>
            <person name="Oberbeckmann S."/>
            <person name="Bunk B."/>
            <person name="Jeske O."/>
            <person name="Meyerdierks A."/>
            <person name="Storesund J.E."/>
            <person name="Kallscheuer N."/>
            <person name="Luecker S."/>
            <person name="Lage O.M."/>
            <person name="Pohl T."/>
            <person name="Merkel B.J."/>
            <person name="Hornburger P."/>
            <person name="Mueller R.-W."/>
            <person name="Bruemmer F."/>
            <person name="Labrenz M."/>
            <person name="Spormann A.M."/>
            <person name="Op den Camp H."/>
            <person name="Overmann J."/>
            <person name="Amann R."/>
            <person name="Jetten M.S.M."/>
            <person name="Mascher T."/>
            <person name="Medema M.H."/>
            <person name="Devos D.P."/>
            <person name="Kaster A.-K."/>
            <person name="Ovreas L."/>
            <person name="Rohde M."/>
            <person name="Galperin M.Y."/>
            <person name="Jogler C."/>
        </authorList>
    </citation>
    <scope>NUCLEOTIDE SEQUENCE [LARGE SCALE GENOMIC DNA]</scope>
    <source>
        <strain evidence="1 2">UC8</strain>
    </source>
</reference>
<organism evidence="1 2">
    <name type="scientific">Roseimaritima ulvae</name>
    <dbReference type="NCBI Taxonomy" id="980254"/>
    <lineage>
        <taxon>Bacteria</taxon>
        <taxon>Pseudomonadati</taxon>
        <taxon>Planctomycetota</taxon>
        <taxon>Planctomycetia</taxon>
        <taxon>Pirellulales</taxon>
        <taxon>Pirellulaceae</taxon>
        <taxon>Roseimaritima</taxon>
    </lineage>
</organism>
<protein>
    <submittedName>
        <fullName evidence="1">Uncharacterized protein</fullName>
    </submittedName>
</protein>
<sequence length="153" mass="16931">MFYGEDGDLIKWLATNPLLTPQLGTGDDAAVFWEQVKGGVDTPYLRLTVGSNESIDHLVGQTDRENSILQIYCYSDTPGNANHLALHVREAFKQFRRGRMRATVSEDAGTWVDRCNGFAVDSGADSPKEGIDASRRFWCLLAVRLTHAAQVAE</sequence>
<proteinExistence type="predicted"/>
<dbReference type="KEGG" id="rul:UC8_24400"/>
<dbReference type="EMBL" id="CP042914">
    <property type="protein sequence ID" value="QEG40428.1"/>
    <property type="molecule type" value="Genomic_DNA"/>
</dbReference>
<keyword evidence="2" id="KW-1185">Reference proteome</keyword>